<protein>
    <submittedName>
        <fullName evidence="3">PEGA domain-containing protein</fullName>
    </submittedName>
</protein>
<organism evidence="3 4">
    <name type="scientific">Flavobacterium difficile</name>
    <dbReference type="NCBI Taxonomy" id="2709659"/>
    <lineage>
        <taxon>Bacteria</taxon>
        <taxon>Pseudomonadati</taxon>
        <taxon>Bacteroidota</taxon>
        <taxon>Flavobacteriia</taxon>
        <taxon>Flavobacteriales</taxon>
        <taxon>Flavobacteriaceae</taxon>
        <taxon>Flavobacterium</taxon>
    </lineage>
</organism>
<accession>A0ABX0I771</accession>
<proteinExistence type="predicted"/>
<sequence>MRKIILLSALSLSILLTGCATIVSGSTQKVSFTSTPAKATVFVNNVNLGVTPFEVKLKRSVKTHNVKIALEGYKPYETKLTRKFNGWYIGNIAFGGFIGLIVDASTGAMYKISDSEVNVTLENPVSMTKTNDGLHVAVVMEVHENYEKIGQLEKAN</sequence>
<evidence type="ECO:0000259" key="2">
    <source>
        <dbReference type="Pfam" id="PF08308"/>
    </source>
</evidence>
<reference evidence="3 4" key="1">
    <citation type="submission" date="2020-02" db="EMBL/GenBank/DDBJ databases">
        <authorList>
            <person name="Chen W.-M."/>
        </authorList>
    </citation>
    <scope>NUCLEOTIDE SEQUENCE [LARGE SCALE GENOMIC DNA]</scope>
    <source>
        <strain evidence="3 4">KDG-16</strain>
    </source>
</reference>
<dbReference type="RefSeq" id="WP_166077598.1">
    <property type="nucleotide sequence ID" value="NZ_JAAJBT010000006.1"/>
</dbReference>
<evidence type="ECO:0000313" key="3">
    <source>
        <dbReference type="EMBL" id="NHM02477.1"/>
    </source>
</evidence>
<comment type="caution">
    <text evidence="3">The sequence shown here is derived from an EMBL/GenBank/DDBJ whole genome shotgun (WGS) entry which is preliminary data.</text>
</comment>
<keyword evidence="1" id="KW-0732">Signal</keyword>
<gene>
    <name evidence="3" type="ORF">G4D72_10215</name>
</gene>
<dbReference type="Pfam" id="PF08308">
    <property type="entry name" value="PEGA"/>
    <property type="match status" value="1"/>
</dbReference>
<name>A0ABX0I771_9FLAO</name>
<evidence type="ECO:0000313" key="4">
    <source>
        <dbReference type="Proteomes" id="UP000800984"/>
    </source>
</evidence>
<dbReference type="InterPro" id="IPR013229">
    <property type="entry name" value="PEGA"/>
</dbReference>
<feature type="domain" description="PEGA" evidence="2">
    <location>
        <begin position="29"/>
        <end position="81"/>
    </location>
</feature>
<dbReference type="PROSITE" id="PS51257">
    <property type="entry name" value="PROKAR_LIPOPROTEIN"/>
    <property type="match status" value="1"/>
</dbReference>
<dbReference type="Proteomes" id="UP000800984">
    <property type="component" value="Unassembled WGS sequence"/>
</dbReference>
<feature type="chain" id="PRO_5047346803" evidence="1">
    <location>
        <begin position="23"/>
        <end position="156"/>
    </location>
</feature>
<dbReference type="EMBL" id="JAAJBT010000006">
    <property type="protein sequence ID" value="NHM02477.1"/>
    <property type="molecule type" value="Genomic_DNA"/>
</dbReference>
<feature type="signal peptide" evidence="1">
    <location>
        <begin position="1"/>
        <end position="22"/>
    </location>
</feature>
<keyword evidence="4" id="KW-1185">Reference proteome</keyword>
<evidence type="ECO:0000256" key="1">
    <source>
        <dbReference type="SAM" id="SignalP"/>
    </source>
</evidence>